<gene>
    <name evidence="2" type="primary">CALS3</name>
    <name evidence="2" type="ORF">KSP40_PGU004746</name>
</gene>
<sequence length="382" mass="42738">MPRSELSRFRFGSSPTKTMNRAVKVMVLQITTKTLFGLTGSSSGSSSSKIFRIVVLVVAVMVQQEQKSNLLLTVQSSSMHNMPPRNVILRRPTTRSSKQLFVEELTSNIEVVELLPAQNTPSPNLQQSQSISKASDDDTTINEGNDESTIQGSDSTVGSSSIRRGRRVTTGRSFEKAILENDKKLLEIEFPEGFKKLCRFTKHLANDLMEGYKAIELSSEDQSSGRSLWAQCQDVADMKFTYETDFGGRDKLWITKWTLVIKTDISGDLWSSLLVLGSGIGVSCTLSSEYKSFTLRLPCIRRPSLFNRLQVWTALRQLSAWTNKAEFLLASLLLLTLLTSGVSRLNPRTALFRTVPKHNPFSRNISAPFNVQLCRIETELLQ</sequence>
<reference evidence="2 3" key="1">
    <citation type="journal article" date="2022" name="Nat. Plants">
        <title>Genomes of leafy and leafless Platanthera orchids illuminate the evolution of mycoheterotrophy.</title>
        <authorList>
            <person name="Li M.H."/>
            <person name="Liu K.W."/>
            <person name="Li Z."/>
            <person name="Lu H.C."/>
            <person name="Ye Q.L."/>
            <person name="Zhang D."/>
            <person name="Wang J.Y."/>
            <person name="Li Y.F."/>
            <person name="Zhong Z.M."/>
            <person name="Liu X."/>
            <person name="Yu X."/>
            <person name="Liu D.K."/>
            <person name="Tu X.D."/>
            <person name="Liu B."/>
            <person name="Hao Y."/>
            <person name="Liao X.Y."/>
            <person name="Jiang Y.T."/>
            <person name="Sun W.H."/>
            <person name="Chen J."/>
            <person name="Chen Y.Q."/>
            <person name="Ai Y."/>
            <person name="Zhai J.W."/>
            <person name="Wu S.S."/>
            <person name="Zhou Z."/>
            <person name="Hsiao Y.Y."/>
            <person name="Wu W.L."/>
            <person name="Chen Y.Y."/>
            <person name="Lin Y.F."/>
            <person name="Hsu J.L."/>
            <person name="Li C.Y."/>
            <person name="Wang Z.W."/>
            <person name="Zhao X."/>
            <person name="Zhong W.Y."/>
            <person name="Ma X.K."/>
            <person name="Ma L."/>
            <person name="Huang J."/>
            <person name="Chen G.Z."/>
            <person name="Huang M.Z."/>
            <person name="Huang L."/>
            <person name="Peng D.H."/>
            <person name="Luo Y.B."/>
            <person name="Zou S.Q."/>
            <person name="Chen S.P."/>
            <person name="Lan S."/>
            <person name="Tsai W.C."/>
            <person name="Van de Peer Y."/>
            <person name="Liu Z.J."/>
        </authorList>
    </citation>
    <scope>NUCLEOTIDE SEQUENCE [LARGE SCALE GENOMIC DNA]</scope>
    <source>
        <strain evidence="2">Lor288</strain>
    </source>
</reference>
<proteinExistence type="predicted"/>
<feature type="compositionally biased region" description="Polar residues" evidence="1">
    <location>
        <begin position="117"/>
        <end position="133"/>
    </location>
</feature>
<organism evidence="2 3">
    <name type="scientific">Platanthera guangdongensis</name>
    <dbReference type="NCBI Taxonomy" id="2320717"/>
    <lineage>
        <taxon>Eukaryota</taxon>
        <taxon>Viridiplantae</taxon>
        <taxon>Streptophyta</taxon>
        <taxon>Embryophyta</taxon>
        <taxon>Tracheophyta</taxon>
        <taxon>Spermatophyta</taxon>
        <taxon>Magnoliopsida</taxon>
        <taxon>Liliopsida</taxon>
        <taxon>Asparagales</taxon>
        <taxon>Orchidaceae</taxon>
        <taxon>Orchidoideae</taxon>
        <taxon>Orchideae</taxon>
        <taxon>Orchidinae</taxon>
        <taxon>Platanthera</taxon>
    </lineage>
</organism>
<name>A0ABR2M3B0_9ASPA</name>
<dbReference type="EMBL" id="JBBWWR010000012">
    <property type="protein sequence ID" value="KAK8958402.1"/>
    <property type="molecule type" value="Genomic_DNA"/>
</dbReference>
<feature type="region of interest" description="Disordered" evidence="1">
    <location>
        <begin position="116"/>
        <end position="168"/>
    </location>
</feature>
<evidence type="ECO:0000256" key="1">
    <source>
        <dbReference type="SAM" id="MobiDB-lite"/>
    </source>
</evidence>
<keyword evidence="3" id="KW-1185">Reference proteome</keyword>
<evidence type="ECO:0000313" key="2">
    <source>
        <dbReference type="EMBL" id="KAK8958402.1"/>
    </source>
</evidence>
<feature type="compositionally biased region" description="Acidic residues" evidence="1">
    <location>
        <begin position="137"/>
        <end position="146"/>
    </location>
</feature>
<comment type="caution">
    <text evidence="2">The sequence shown here is derived from an EMBL/GenBank/DDBJ whole genome shotgun (WGS) entry which is preliminary data.</text>
</comment>
<evidence type="ECO:0000313" key="3">
    <source>
        <dbReference type="Proteomes" id="UP001412067"/>
    </source>
</evidence>
<protein>
    <submittedName>
        <fullName evidence="2">Callose synthase 3</fullName>
    </submittedName>
</protein>
<accession>A0ABR2M3B0</accession>
<dbReference type="Proteomes" id="UP001412067">
    <property type="component" value="Unassembled WGS sequence"/>
</dbReference>